<dbReference type="InterPro" id="IPR023093">
    <property type="entry name" value="ScpA-like_C"/>
</dbReference>
<dbReference type="InterPro" id="IPR006909">
    <property type="entry name" value="Rad21/Rec8_C_eu"/>
</dbReference>
<keyword evidence="3" id="KW-0539">Nucleus</keyword>
<dbReference type="GO" id="GO:0005634">
    <property type="term" value="C:nucleus"/>
    <property type="evidence" value="ECO:0007669"/>
    <property type="project" value="UniProtKB-SubCell"/>
</dbReference>
<reference evidence="8" key="1">
    <citation type="journal article" date="2018" name="Nat. Microbiol.">
        <title>Leveraging single-cell genomics to expand the fungal tree of life.</title>
        <authorList>
            <person name="Ahrendt S.R."/>
            <person name="Quandt C.A."/>
            <person name="Ciobanu D."/>
            <person name="Clum A."/>
            <person name="Salamov A."/>
            <person name="Andreopoulos B."/>
            <person name="Cheng J.F."/>
            <person name="Woyke T."/>
            <person name="Pelin A."/>
            <person name="Henrissat B."/>
            <person name="Reynolds N.K."/>
            <person name="Benny G.L."/>
            <person name="Smith M.E."/>
            <person name="James T.Y."/>
            <person name="Grigoriev I.V."/>
        </authorList>
    </citation>
    <scope>NUCLEOTIDE SEQUENCE [LARGE SCALE GENOMIC DNA]</scope>
    <source>
        <strain evidence="8">RSA 468</strain>
    </source>
</reference>
<gene>
    <name evidence="7" type="ORF">BJ085DRAFT_28894</name>
</gene>
<dbReference type="SUPFAM" id="SSF46785">
    <property type="entry name" value="Winged helix' DNA-binding domain"/>
    <property type="match status" value="1"/>
</dbReference>
<dbReference type="Gene3D" id="1.10.10.580">
    <property type="entry name" value="Structural maintenance of chromosome 1. Chain E"/>
    <property type="match status" value="1"/>
</dbReference>
<protein>
    <submittedName>
        <fullName evidence="7">Rec8 like protein-domain-containing protein</fullName>
    </submittedName>
</protein>
<dbReference type="PANTHER" id="PTHR12585:SF69">
    <property type="entry name" value="FI11703P"/>
    <property type="match status" value="1"/>
</dbReference>
<feature type="region of interest" description="Disordered" evidence="4">
    <location>
        <begin position="319"/>
        <end position="345"/>
    </location>
</feature>
<dbReference type="GO" id="GO:1990414">
    <property type="term" value="P:replication-born double-strand break repair via sister chromatid exchange"/>
    <property type="evidence" value="ECO:0007669"/>
    <property type="project" value="TreeGrafter"/>
</dbReference>
<feature type="domain" description="Rad21/Rec8-like protein N-terminal" evidence="6">
    <location>
        <begin position="1"/>
        <end position="94"/>
    </location>
</feature>
<organism evidence="7 8">
    <name type="scientific">Dimargaris cristalligena</name>
    <dbReference type="NCBI Taxonomy" id="215637"/>
    <lineage>
        <taxon>Eukaryota</taxon>
        <taxon>Fungi</taxon>
        <taxon>Fungi incertae sedis</taxon>
        <taxon>Zoopagomycota</taxon>
        <taxon>Kickxellomycotina</taxon>
        <taxon>Dimargaritomycetes</taxon>
        <taxon>Dimargaritales</taxon>
        <taxon>Dimargaritaceae</taxon>
        <taxon>Dimargaris</taxon>
    </lineage>
</organism>
<evidence type="ECO:0000313" key="7">
    <source>
        <dbReference type="EMBL" id="RKP39892.1"/>
    </source>
</evidence>
<keyword evidence="8" id="KW-1185">Reference proteome</keyword>
<dbReference type="STRING" id="215637.A0A4Q0A3A7"/>
<dbReference type="GO" id="GO:0003682">
    <property type="term" value="F:chromatin binding"/>
    <property type="evidence" value="ECO:0007669"/>
    <property type="project" value="TreeGrafter"/>
</dbReference>
<dbReference type="Pfam" id="PF04824">
    <property type="entry name" value="Rad21_Rec8"/>
    <property type="match status" value="1"/>
</dbReference>
<dbReference type="EMBL" id="ML002237">
    <property type="protein sequence ID" value="RKP39892.1"/>
    <property type="molecule type" value="Genomic_DNA"/>
</dbReference>
<comment type="subcellular location">
    <subcellularLocation>
        <location evidence="1">Nucleus</location>
    </subcellularLocation>
</comment>
<evidence type="ECO:0000256" key="1">
    <source>
        <dbReference type="ARBA" id="ARBA00004123"/>
    </source>
</evidence>
<evidence type="ECO:0000256" key="4">
    <source>
        <dbReference type="SAM" id="MobiDB-lite"/>
    </source>
</evidence>
<evidence type="ECO:0000259" key="5">
    <source>
        <dbReference type="Pfam" id="PF04824"/>
    </source>
</evidence>
<evidence type="ECO:0000259" key="6">
    <source>
        <dbReference type="Pfam" id="PF04825"/>
    </source>
</evidence>
<accession>A0A4Q0A3A7</accession>
<dbReference type="AlphaFoldDB" id="A0A4Q0A3A7"/>
<feature type="region of interest" description="Disordered" evidence="4">
    <location>
        <begin position="246"/>
        <end position="272"/>
    </location>
</feature>
<comment type="similarity">
    <text evidence="2">Belongs to the rad21 family.</text>
</comment>
<evidence type="ECO:0000256" key="2">
    <source>
        <dbReference type="ARBA" id="ARBA00009870"/>
    </source>
</evidence>
<sequence length="504" mass="56769">MFYSSEIVTAEKHGLALIWLAATVGTKIYSRRLSKKEIHHVNIVRVCEYLGQPPHPFALRLLSHLVAGISRVYQQQISYYMTDVNSIWTQIRYRNHWVHLGEHINLSCESSRFDTITLEDCIGLSTITEDQIATGESCVMDTTLDHTSFTTKLDLPTMSFGPTLECFDDISLNLNHSDISLELDILSDGDQNLTFEEAFPLPSDHETVPDDQRVGQRTTPFVHRIASAPVVPPKQPITSKPLTRAETYLESSRNPSLELPESHSDEVDTTGPWHSHRFPFNERPADGIDDHFSTHTLEDPQSEFPRYEDPEDARAAESEVDSFHEWDRPIPPWSTSTHRTTDRLSGRSSLANVNFRYESLGMTRPSQLTPTGSWGRNMVTAERFSEGGASRSNEFIIRPTSPIIEEVVEDGLNAQAQPPQPTLTEPPKLYCLNSDCLDFLLFTKEHLMAGQENQCTFQDVVPPKSLNRAIASQAFFNVLGLASADYLRVAQEVPMGEIRLSLSN</sequence>
<dbReference type="GO" id="GO:0007062">
    <property type="term" value="P:sister chromatid cohesion"/>
    <property type="evidence" value="ECO:0007669"/>
    <property type="project" value="InterPro"/>
</dbReference>
<dbReference type="InterPro" id="IPR006910">
    <property type="entry name" value="Rad21_Rec8_N"/>
</dbReference>
<feature type="compositionally biased region" description="Basic and acidic residues" evidence="4">
    <location>
        <begin position="319"/>
        <end position="328"/>
    </location>
</feature>
<evidence type="ECO:0000256" key="3">
    <source>
        <dbReference type="ARBA" id="ARBA00023242"/>
    </source>
</evidence>
<dbReference type="Pfam" id="PF04825">
    <property type="entry name" value="Rad21_Rec8_N"/>
    <property type="match status" value="1"/>
</dbReference>
<feature type="domain" description="Rad21/Rec8-like protein C-terminal eukaryotic" evidence="5">
    <location>
        <begin position="459"/>
        <end position="502"/>
    </location>
</feature>
<name>A0A4Q0A3A7_9FUNG</name>
<dbReference type="Proteomes" id="UP000268162">
    <property type="component" value="Unassembled WGS sequence"/>
</dbReference>
<dbReference type="InterPro" id="IPR036390">
    <property type="entry name" value="WH_DNA-bd_sf"/>
</dbReference>
<dbReference type="GO" id="GO:0008278">
    <property type="term" value="C:cohesin complex"/>
    <property type="evidence" value="ECO:0007669"/>
    <property type="project" value="InterPro"/>
</dbReference>
<evidence type="ECO:0000313" key="8">
    <source>
        <dbReference type="Proteomes" id="UP000268162"/>
    </source>
</evidence>
<dbReference type="InterPro" id="IPR039781">
    <property type="entry name" value="Rad21/Rec8-like"/>
</dbReference>
<proteinExistence type="inferred from homology"/>
<dbReference type="PANTHER" id="PTHR12585">
    <property type="entry name" value="SCC1 / RAD21 FAMILY MEMBER"/>
    <property type="match status" value="1"/>
</dbReference>